<dbReference type="EMBL" id="QFQZ01000023">
    <property type="protein sequence ID" value="PZR34753.1"/>
    <property type="molecule type" value="Genomic_DNA"/>
</dbReference>
<dbReference type="AlphaFoldDB" id="A0A2W5VA09"/>
<dbReference type="Pfam" id="PF18047">
    <property type="entry name" value="PatG_D"/>
    <property type="match status" value="1"/>
</dbReference>
<dbReference type="InterPro" id="IPR040483">
    <property type="entry name" value="PatG_dom"/>
</dbReference>
<protein>
    <submittedName>
        <fullName evidence="3">Uncharacterized protein</fullName>
    </submittedName>
</protein>
<reference evidence="3 4" key="1">
    <citation type="submission" date="2017-08" db="EMBL/GenBank/DDBJ databases">
        <title>Infants hospitalized years apart are colonized by the same room-sourced microbial strains.</title>
        <authorList>
            <person name="Brooks B."/>
            <person name="Olm M.R."/>
            <person name="Firek B.A."/>
            <person name="Baker R."/>
            <person name="Thomas B.C."/>
            <person name="Morowitz M.J."/>
            <person name="Banfield J.F."/>
        </authorList>
    </citation>
    <scope>NUCLEOTIDE SEQUENCE [LARGE SCALE GENOMIC DNA]</scope>
    <source>
        <strain evidence="3">S2_003_000_R2_4</strain>
    </source>
</reference>
<evidence type="ECO:0000313" key="4">
    <source>
        <dbReference type="Proteomes" id="UP000249393"/>
    </source>
</evidence>
<feature type="domain" description="PatG" evidence="1">
    <location>
        <begin position="350"/>
        <end position="437"/>
    </location>
</feature>
<accession>A0A2W5VA09</accession>
<evidence type="ECO:0000259" key="2">
    <source>
        <dbReference type="Pfam" id="PF18065"/>
    </source>
</evidence>
<gene>
    <name evidence="3" type="ORF">DI526_09475</name>
</gene>
<organism evidence="3 4">
    <name type="scientific">Caulobacter segnis</name>
    <dbReference type="NCBI Taxonomy" id="88688"/>
    <lineage>
        <taxon>Bacteria</taxon>
        <taxon>Pseudomonadati</taxon>
        <taxon>Pseudomonadota</taxon>
        <taxon>Alphaproteobacteria</taxon>
        <taxon>Caulobacterales</taxon>
        <taxon>Caulobacteraceae</taxon>
        <taxon>Caulobacter</taxon>
    </lineage>
</organism>
<comment type="caution">
    <text evidence="3">The sequence shown here is derived from an EMBL/GenBank/DDBJ whole genome shotgun (WGS) entry which is preliminary data.</text>
</comment>
<dbReference type="RefSeq" id="WP_304276990.1">
    <property type="nucleotide sequence ID" value="NZ_QFQZ01000023.1"/>
</dbReference>
<evidence type="ECO:0000259" key="1">
    <source>
        <dbReference type="Pfam" id="PF18047"/>
    </source>
</evidence>
<dbReference type="Pfam" id="PF18065">
    <property type="entry name" value="PatG_C"/>
    <property type="match status" value="1"/>
</dbReference>
<proteinExistence type="predicted"/>
<dbReference type="InterPro" id="IPR040636">
    <property type="entry name" value="PatG_C"/>
</dbReference>
<sequence>MTSSSLKPELLDEQALYHHPFAVTEEIYGATRSVIASAKLRPGGIDLDRYYIDFTAMDGRHTLEDAGRILDRLWFPNSARARFNEAFQRLGRLRFIGVGPSHGRMAYRAYVGFSDQMLRRQDTAMSFDWEPGGDLLAIKHYDEPGSVPDEEKHAAIAEALADAKPNALAREVERLTGRIIGEARGDLALILVRETEGPRNSVAFNYYRVAHTRLEDVADAVEGLVAAFETPAASVAAWRAASEGLRITDMAVGKGWDGQPFVTFYQGMLDRPPALIRPSGLEQQALIEGPTPSQERTSAMAPENTLIEPAVHEAADLLPQGDGHKPCAACEAAAKAEPPRPLPPSGPQPIYALGRIGFEFASEARRESFVQAGLAAPNDPREMLRFLDSHPYAAEDVVWTVLLGATPIYVIRPAGAYAASVYERLRGYLASQIEGASDVVAVPGYMGGMISLSTGAKIPQLLPDLRGFFSWRLEDAAKAVTPPKGAAKEDWRAMLGNFLSRLHFELRNTGLRGDHRALNFTATHAFMTHGAFIDGLNQDLSFDGFTVEPSAFGPSGSECYDVALSFFHPKQRLEVSKLVYRYTVDVSDVIPVVIGEPLSWRAY</sequence>
<dbReference type="Proteomes" id="UP000249393">
    <property type="component" value="Unassembled WGS sequence"/>
</dbReference>
<feature type="domain" description="PatG C-terminal" evidence="2">
    <location>
        <begin position="488"/>
        <end position="599"/>
    </location>
</feature>
<name>A0A2W5VA09_9CAUL</name>
<evidence type="ECO:0000313" key="3">
    <source>
        <dbReference type="EMBL" id="PZR34753.1"/>
    </source>
</evidence>